<evidence type="ECO:0000313" key="3">
    <source>
        <dbReference type="Proteomes" id="UP001054945"/>
    </source>
</evidence>
<reference evidence="2 3" key="1">
    <citation type="submission" date="2021-06" db="EMBL/GenBank/DDBJ databases">
        <title>Caerostris extrusa draft genome.</title>
        <authorList>
            <person name="Kono N."/>
            <person name="Arakawa K."/>
        </authorList>
    </citation>
    <scope>NUCLEOTIDE SEQUENCE [LARGE SCALE GENOMIC DNA]</scope>
</reference>
<dbReference type="Proteomes" id="UP001054945">
    <property type="component" value="Unassembled WGS sequence"/>
</dbReference>
<accession>A0AAV4V2P6</accession>
<evidence type="ECO:0000256" key="1">
    <source>
        <dbReference type="SAM" id="MobiDB-lite"/>
    </source>
</evidence>
<sequence>MSSAIPEGCLEDEKEDQTLLETPPGVPAAHHMQNPLAGGSVGDGSSEPSSGPFHGMLDPRNSIWNDMRAAGEQEPARFQKKVQQSADYIPCCNQLFK</sequence>
<protein>
    <submittedName>
        <fullName evidence="2">Uncharacterized protein</fullName>
    </submittedName>
</protein>
<organism evidence="2 3">
    <name type="scientific">Caerostris extrusa</name>
    <name type="common">Bark spider</name>
    <name type="synonym">Caerostris bankana</name>
    <dbReference type="NCBI Taxonomy" id="172846"/>
    <lineage>
        <taxon>Eukaryota</taxon>
        <taxon>Metazoa</taxon>
        <taxon>Ecdysozoa</taxon>
        <taxon>Arthropoda</taxon>
        <taxon>Chelicerata</taxon>
        <taxon>Arachnida</taxon>
        <taxon>Araneae</taxon>
        <taxon>Araneomorphae</taxon>
        <taxon>Entelegynae</taxon>
        <taxon>Araneoidea</taxon>
        <taxon>Araneidae</taxon>
        <taxon>Caerostris</taxon>
    </lineage>
</organism>
<feature type="region of interest" description="Disordered" evidence="1">
    <location>
        <begin position="1"/>
        <end position="61"/>
    </location>
</feature>
<evidence type="ECO:0000313" key="2">
    <source>
        <dbReference type="EMBL" id="GIY64231.1"/>
    </source>
</evidence>
<gene>
    <name evidence="2" type="ORF">CEXT_267821</name>
</gene>
<keyword evidence="3" id="KW-1185">Reference proteome</keyword>
<name>A0AAV4V2P6_CAEEX</name>
<dbReference type="EMBL" id="BPLR01013847">
    <property type="protein sequence ID" value="GIY64231.1"/>
    <property type="molecule type" value="Genomic_DNA"/>
</dbReference>
<dbReference type="AlphaFoldDB" id="A0AAV4V2P6"/>
<comment type="caution">
    <text evidence="2">The sequence shown here is derived from an EMBL/GenBank/DDBJ whole genome shotgun (WGS) entry which is preliminary data.</text>
</comment>
<proteinExistence type="predicted"/>